<gene>
    <name evidence="2" type="ORF">EJ02DRAFT_427574</name>
</gene>
<organism evidence="2 3">
    <name type="scientific">Clathrospora elynae</name>
    <dbReference type="NCBI Taxonomy" id="706981"/>
    <lineage>
        <taxon>Eukaryota</taxon>
        <taxon>Fungi</taxon>
        <taxon>Dikarya</taxon>
        <taxon>Ascomycota</taxon>
        <taxon>Pezizomycotina</taxon>
        <taxon>Dothideomycetes</taxon>
        <taxon>Pleosporomycetidae</taxon>
        <taxon>Pleosporales</taxon>
        <taxon>Diademaceae</taxon>
        <taxon>Clathrospora</taxon>
    </lineage>
</organism>
<feature type="region of interest" description="Disordered" evidence="1">
    <location>
        <begin position="1"/>
        <end position="25"/>
    </location>
</feature>
<protein>
    <submittedName>
        <fullName evidence="2">Uncharacterized protein</fullName>
    </submittedName>
</protein>
<evidence type="ECO:0000313" key="2">
    <source>
        <dbReference type="EMBL" id="KAF1936361.1"/>
    </source>
</evidence>
<proteinExistence type="predicted"/>
<accession>A0A6A5S6R9</accession>
<dbReference type="EMBL" id="ML976193">
    <property type="protein sequence ID" value="KAF1936361.1"/>
    <property type="molecule type" value="Genomic_DNA"/>
</dbReference>
<sequence length="53" mass="5880">PPVLRLVRPEQDKQPEAPPPKEQEQQEALTYIGLNPVGSMDLAWPTQSNQLSG</sequence>
<feature type="compositionally biased region" description="Basic and acidic residues" evidence="1">
    <location>
        <begin position="7"/>
        <end position="24"/>
    </location>
</feature>
<name>A0A6A5S6R9_9PLEO</name>
<reference evidence="2" key="1">
    <citation type="journal article" date="2020" name="Stud. Mycol.">
        <title>101 Dothideomycetes genomes: a test case for predicting lifestyles and emergence of pathogens.</title>
        <authorList>
            <person name="Haridas S."/>
            <person name="Albert R."/>
            <person name="Binder M."/>
            <person name="Bloem J."/>
            <person name="Labutti K."/>
            <person name="Salamov A."/>
            <person name="Andreopoulos B."/>
            <person name="Baker S."/>
            <person name="Barry K."/>
            <person name="Bills G."/>
            <person name="Bluhm B."/>
            <person name="Cannon C."/>
            <person name="Castanera R."/>
            <person name="Culley D."/>
            <person name="Daum C."/>
            <person name="Ezra D."/>
            <person name="Gonzalez J."/>
            <person name="Henrissat B."/>
            <person name="Kuo A."/>
            <person name="Liang C."/>
            <person name="Lipzen A."/>
            <person name="Lutzoni F."/>
            <person name="Magnuson J."/>
            <person name="Mondo S."/>
            <person name="Nolan M."/>
            <person name="Ohm R."/>
            <person name="Pangilinan J."/>
            <person name="Park H.-J."/>
            <person name="Ramirez L."/>
            <person name="Alfaro M."/>
            <person name="Sun H."/>
            <person name="Tritt A."/>
            <person name="Yoshinaga Y."/>
            <person name="Zwiers L.-H."/>
            <person name="Turgeon B."/>
            <person name="Goodwin S."/>
            <person name="Spatafora J."/>
            <person name="Crous P."/>
            <person name="Grigoriev I."/>
        </authorList>
    </citation>
    <scope>NUCLEOTIDE SEQUENCE</scope>
    <source>
        <strain evidence="2">CBS 161.51</strain>
    </source>
</reference>
<dbReference type="AlphaFoldDB" id="A0A6A5S6R9"/>
<feature type="non-terminal residue" evidence="2">
    <location>
        <position position="1"/>
    </location>
</feature>
<keyword evidence="3" id="KW-1185">Reference proteome</keyword>
<evidence type="ECO:0000256" key="1">
    <source>
        <dbReference type="SAM" id="MobiDB-lite"/>
    </source>
</evidence>
<dbReference type="Proteomes" id="UP000800038">
    <property type="component" value="Unassembled WGS sequence"/>
</dbReference>
<evidence type="ECO:0000313" key="3">
    <source>
        <dbReference type="Proteomes" id="UP000800038"/>
    </source>
</evidence>